<evidence type="ECO:0000313" key="2">
    <source>
        <dbReference type="Proteomes" id="UP000499080"/>
    </source>
</evidence>
<evidence type="ECO:0000313" key="1">
    <source>
        <dbReference type="EMBL" id="GBN32809.1"/>
    </source>
</evidence>
<dbReference type="Proteomes" id="UP000499080">
    <property type="component" value="Unassembled WGS sequence"/>
</dbReference>
<name>A0A4Y2N274_ARAVE</name>
<gene>
    <name evidence="1" type="ORF">AVEN_175137_1</name>
</gene>
<dbReference type="AlphaFoldDB" id="A0A4Y2N274"/>
<keyword evidence="2" id="KW-1185">Reference proteome</keyword>
<protein>
    <submittedName>
        <fullName evidence="1">Uncharacterized protein</fullName>
    </submittedName>
</protein>
<dbReference type="OrthoDB" id="7607518at2759"/>
<accession>A0A4Y2N274</accession>
<dbReference type="EMBL" id="BGPR01008296">
    <property type="protein sequence ID" value="GBN32809.1"/>
    <property type="molecule type" value="Genomic_DNA"/>
</dbReference>
<reference evidence="1 2" key="1">
    <citation type="journal article" date="2019" name="Sci. Rep.">
        <title>Orb-weaving spider Araneus ventricosus genome elucidates the spidroin gene catalogue.</title>
        <authorList>
            <person name="Kono N."/>
            <person name="Nakamura H."/>
            <person name="Ohtoshi R."/>
            <person name="Moran D.A.P."/>
            <person name="Shinohara A."/>
            <person name="Yoshida Y."/>
            <person name="Fujiwara M."/>
            <person name="Mori M."/>
            <person name="Tomita M."/>
            <person name="Arakawa K."/>
        </authorList>
    </citation>
    <scope>NUCLEOTIDE SEQUENCE [LARGE SCALE GENOMIC DNA]</scope>
</reference>
<organism evidence="1 2">
    <name type="scientific">Araneus ventricosus</name>
    <name type="common">Orbweaver spider</name>
    <name type="synonym">Epeira ventricosa</name>
    <dbReference type="NCBI Taxonomy" id="182803"/>
    <lineage>
        <taxon>Eukaryota</taxon>
        <taxon>Metazoa</taxon>
        <taxon>Ecdysozoa</taxon>
        <taxon>Arthropoda</taxon>
        <taxon>Chelicerata</taxon>
        <taxon>Arachnida</taxon>
        <taxon>Araneae</taxon>
        <taxon>Araneomorphae</taxon>
        <taxon>Entelegynae</taxon>
        <taxon>Araneoidea</taxon>
        <taxon>Araneidae</taxon>
        <taxon>Araneus</taxon>
    </lineage>
</organism>
<comment type="caution">
    <text evidence="1">The sequence shown here is derived from an EMBL/GenBank/DDBJ whole genome shotgun (WGS) entry which is preliminary data.</text>
</comment>
<proteinExistence type="predicted"/>
<sequence>MEPSVVRSRFRRRVDLKPNSIEDPPYGSLVVDLAGPEGLDSKPNPLKIPCMGPSARSCGGELVGGGGNSKQQSSRSIREMLKAWETVASCIEKHHPNKAVAVRASNLFYDNAVSHFGQLLKRRQKQMSLDSFLLKKISKLVGHSYATPAYLDVTPTWWHHEYVDEKPPDKFTVSSLRQPVFTQAMNASSICAKSGLETNVRHAPSAVRRYGNKAWILAVGRN</sequence>